<keyword evidence="7" id="KW-1185">Reference proteome</keyword>
<dbReference type="RefSeq" id="WP_338395039.1">
    <property type="nucleotide sequence ID" value="NZ_AP025315.1"/>
</dbReference>
<dbReference type="AlphaFoldDB" id="A0AAU9CQV8"/>
<dbReference type="PANTHER" id="PTHR43847">
    <property type="entry name" value="BLL3993 PROTEIN"/>
    <property type="match status" value="1"/>
</dbReference>
<sequence length="203" mass="22917">MRKKKEKALNFLIGASLLYWAGAGLYSHWEDPAIPPARWCVSLLNLAVGFLIIFRQPLQATPKTTSALIALPSLFCGGLLFRMAKPMYLWTFYSQTVFIVAGLFTVASFLSLGKSFSVLPGLRGIVSKGPYQFMRHPSYLGEIVMSLACLISAKETLLSAIPFALLIPALMFRIKEEEKLLSSQYEYLLYKTNVKWRLLPRVW</sequence>
<dbReference type="KEGG" id="fax:FUAX_39830"/>
<evidence type="ECO:0008006" key="8">
    <source>
        <dbReference type="Google" id="ProtNLM"/>
    </source>
</evidence>
<evidence type="ECO:0000256" key="2">
    <source>
        <dbReference type="ARBA" id="ARBA00022692"/>
    </source>
</evidence>
<feature type="transmembrane region" description="Helical" evidence="5">
    <location>
        <begin position="66"/>
        <end position="84"/>
    </location>
</feature>
<reference evidence="6 7" key="1">
    <citation type="submission" date="2021-12" db="EMBL/GenBank/DDBJ databases">
        <title>Genome sequencing of bacteria with rrn-lacking chromosome and rrn-plasmid.</title>
        <authorList>
            <person name="Anda M."/>
            <person name="Iwasaki W."/>
        </authorList>
    </citation>
    <scope>NUCLEOTIDE SEQUENCE [LARGE SCALE GENOMIC DNA]</scope>
    <source>
        <strain evidence="6 7">DSM 100852</strain>
        <plasmid evidence="6 7">pFA1</plasmid>
    </source>
</reference>
<organism evidence="6 7">
    <name type="scientific">Fulvitalea axinellae</name>
    <dbReference type="NCBI Taxonomy" id="1182444"/>
    <lineage>
        <taxon>Bacteria</taxon>
        <taxon>Pseudomonadati</taxon>
        <taxon>Bacteroidota</taxon>
        <taxon>Cytophagia</taxon>
        <taxon>Cytophagales</taxon>
        <taxon>Persicobacteraceae</taxon>
        <taxon>Fulvitalea</taxon>
    </lineage>
</organism>
<evidence type="ECO:0000256" key="1">
    <source>
        <dbReference type="ARBA" id="ARBA00004141"/>
    </source>
</evidence>
<keyword evidence="3 5" id="KW-1133">Transmembrane helix</keyword>
<evidence type="ECO:0000313" key="7">
    <source>
        <dbReference type="Proteomes" id="UP001348817"/>
    </source>
</evidence>
<evidence type="ECO:0000313" key="6">
    <source>
        <dbReference type="EMBL" id="BDD11551.1"/>
    </source>
</evidence>
<dbReference type="Pfam" id="PF04140">
    <property type="entry name" value="ICMT"/>
    <property type="match status" value="1"/>
</dbReference>
<dbReference type="GO" id="GO:0016020">
    <property type="term" value="C:membrane"/>
    <property type="evidence" value="ECO:0007669"/>
    <property type="project" value="UniProtKB-SubCell"/>
</dbReference>
<protein>
    <recommendedName>
        <fullName evidence="8">Isoprenylcysteine carboxylmethyltransferase family protein</fullName>
    </recommendedName>
</protein>
<feature type="transmembrane region" description="Helical" evidence="5">
    <location>
        <begin position="90"/>
        <end position="112"/>
    </location>
</feature>
<dbReference type="InterPro" id="IPR052527">
    <property type="entry name" value="Metal_cation-efflux_comp"/>
</dbReference>
<keyword evidence="4 5" id="KW-0472">Membrane</keyword>
<keyword evidence="2 5" id="KW-0812">Transmembrane</keyword>
<gene>
    <name evidence="6" type="ORF">FUAX_39830</name>
</gene>
<dbReference type="GO" id="GO:0004671">
    <property type="term" value="F:protein C-terminal S-isoprenylcysteine carboxyl O-methyltransferase activity"/>
    <property type="evidence" value="ECO:0007669"/>
    <property type="project" value="InterPro"/>
</dbReference>
<feature type="transmembrane region" description="Helical" evidence="5">
    <location>
        <begin position="9"/>
        <end position="29"/>
    </location>
</feature>
<evidence type="ECO:0000256" key="5">
    <source>
        <dbReference type="SAM" id="Phobius"/>
    </source>
</evidence>
<dbReference type="Proteomes" id="UP001348817">
    <property type="component" value="Plasmid pFA1"/>
</dbReference>
<name>A0AAU9CQV8_9BACT</name>
<proteinExistence type="predicted"/>
<dbReference type="InterPro" id="IPR007269">
    <property type="entry name" value="ICMT_MeTrfase"/>
</dbReference>
<keyword evidence="6" id="KW-0614">Plasmid</keyword>
<evidence type="ECO:0000256" key="4">
    <source>
        <dbReference type="ARBA" id="ARBA00023136"/>
    </source>
</evidence>
<dbReference type="PANTHER" id="PTHR43847:SF1">
    <property type="entry name" value="BLL3993 PROTEIN"/>
    <property type="match status" value="1"/>
</dbReference>
<evidence type="ECO:0000256" key="3">
    <source>
        <dbReference type="ARBA" id="ARBA00022989"/>
    </source>
</evidence>
<comment type="subcellular location">
    <subcellularLocation>
        <location evidence="1">Membrane</location>
        <topology evidence="1">Multi-pass membrane protein</topology>
    </subcellularLocation>
</comment>
<dbReference type="EMBL" id="AP025315">
    <property type="protein sequence ID" value="BDD11551.1"/>
    <property type="molecule type" value="Genomic_DNA"/>
</dbReference>
<accession>A0AAU9CQV8</accession>
<geneLocation type="plasmid" evidence="6 7">
    <name>pFA1</name>
</geneLocation>
<dbReference type="Gene3D" id="1.20.120.1630">
    <property type="match status" value="1"/>
</dbReference>